<dbReference type="PROSITE" id="PS50011">
    <property type="entry name" value="PROTEIN_KINASE_DOM"/>
    <property type="match status" value="1"/>
</dbReference>
<reference evidence="19" key="3">
    <citation type="submission" date="2015-06" db="UniProtKB">
        <authorList>
            <consortium name="EnsemblMetazoa"/>
        </authorList>
    </citation>
    <scope>IDENTIFICATION</scope>
</reference>
<dbReference type="EMBL" id="KB097536">
    <property type="protein sequence ID" value="ESN95234.1"/>
    <property type="molecule type" value="Genomic_DNA"/>
</dbReference>
<evidence type="ECO:0000259" key="16">
    <source>
        <dbReference type="PROSITE" id="PS50011"/>
    </source>
</evidence>
<dbReference type="GO" id="GO:0006182">
    <property type="term" value="P:cGMP biosynthetic process"/>
    <property type="evidence" value="ECO:0000318"/>
    <property type="project" value="GO_Central"/>
</dbReference>
<dbReference type="InterPro" id="IPR011009">
    <property type="entry name" value="Kinase-like_dom_sf"/>
</dbReference>
<dbReference type="FunFam" id="1.10.510.10:FF:000420">
    <property type="entry name" value="Guanylate cyclase"/>
    <property type="match status" value="1"/>
</dbReference>
<dbReference type="PROSITE" id="PS00452">
    <property type="entry name" value="GUANYLATE_CYCLASE_1"/>
    <property type="match status" value="1"/>
</dbReference>
<dbReference type="CDD" id="cd07302">
    <property type="entry name" value="CHD"/>
    <property type="match status" value="1"/>
</dbReference>
<evidence type="ECO:0000256" key="10">
    <source>
        <dbReference type="ARBA" id="ARBA00023170"/>
    </source>
</evidence>
<dbReference type="SUPFAM" id="SSF56112">
    <property type="entry name" value="Protein kinase-like (PK-like)"/>
    <property type="match status" value="1"/>
</dbReference>
<evidence type="ECO:0000256" key="4">
    <source>
        <dbReference type="ARBA" id="ARBA00022692"/>
    </source>
</evidence>
<dbReference type="CTD" id="20216701"/>
<dbReference type="InterPro" id="IPR001054">
    <property type="entry name" value="A/G_cyclase"/>
</dbReference>
<dbReference type="HOGENOM" id="CLU_001072_11_2_1"/>
<evidence type="ECO:0000256" key="11">
    <source>
        <dbReference type="ARBA" id="ARBA00023180"/>
    </source>
</evidence>
<organism evidence="19 20">
    <name type="scientific">Helobdella robusta</name>
    <name type="common">Californian leech</name>
    <dbReference type="NCBI Taxonomy" id="6412"/>
    <lineage>
        <taxon>Eukaryota</taxon>
        <taxon>Metazoa</taxon>
        <taxon>Spiralia</taxon>
        <taxon>Lophotrochozoa</taxon>
        <taxon>Annelida</taxon>
        <taxon>Clitellata</taxon>
        <taxon>Hirudinea</taxon>
        <taxon>Rhynchobdellida</taxon>
        <taxon>Glossiphoniidae</taxon>
        <taxon>Helobdella</taxon>
    </lineage>
</organism>
<dbReference type="OMA" id="SFHIRHR"/>
<dbReference type="OrthoDB" id="1890790at2759"/>
<reference evidence="20" key="1">
    <citation type="submission" date="2012-12" db="EMBL/GenBank/DDBJ databases">
        <authorList>
            <person name="Hellsten U."/>
            <person name="Grimwood J."/>
            <person name="Chapman J.A."/>
            <person name="Shapiro H."/>
            <person name="Aerts A."/>
            <person name="Otillar R.P."/>
            <person name="Terry A.Y."/>
            <person name="Boore J.L."/>
            <person name="Simakov O."/>
            <person name="Marletaz F."/>
            <person name="Cho S.-J."/>
            <person name="Edsinger-Gonzales E."/>
            <person name="Havlak P."/>
            <person name="Kuo D.-H."/>
            <person name="Larsson T."/>
            <person name="Lv J."/>
            <person name="Arendt D."/>
            <person name="Savage R."/>
            <person name="Osoegawa K."/>
            <person name="de Jong P."/>
            <person name="Lindberg D.R."/>
            <person name="Seaver E.C."/>
            <person name="Weisblat D.A."/>
            <person name="Putnam N.H."/>
            <person name="Grigoriev I.V."/>
            <person name="Rokhsar D.S."/>
        </authorList>
    </citation>
    <scope>NUCLEOTIDE SEQUENCE</scope>
</reference>
<comment type="catalytic activity">
    <reaction evidence="1 15">
        <text>GTP = 3',5'-cyclic GMP + diphosphate</text>
        <dbReference type="Rhea" id="RHEA:13665"/>
        <dbReference type="ChEBI" id="CHEBI:33019"/>
        <dbReference type="ChEBI" id="CHEBI:37565"/>
        <dbReference type="ChEBI" id="CHEBI:57746"/>
        <dbReference type="EC" id="4.6.1.2"/>
    </reaction>
</comment>
<dbReference type="GO" id="GO:0005524">
    <property type="term" value="F:ATP binding"/>
    <property type="evidence" value="ECO:0007669"/>
    <property type="project" value="InterPro"/>
</dbReference>
<dbReference type="KEGG" id="hro:HELRODRAFT_86991"/>
<evidence type="ECO:0000256" key="3">
    <source>
        <dbReference type="ARBA" id="ARBA00012202"/>
    </source>
</evidence>
<evidence type="ECO:0000256" key="15">
    <source>
        <dbReference type="RuleBase" id="RU003431"/>
    </source>
</evidence>
<accession>T1G6K4</accession>
<dbReference type="GO" id="GO:0035556">
    <property type="term" value="P:intracellular signal transduction"/>
    <property type="evidence" value="ECO:0007669"/>
    <property type="project" value="InterPro"/>
</dbReference>
<dbReference type="EMBL" id="AMQM01006882">
    <property type="status" value="NOT_ANNOTATED_CDS"/>
    <property type="molecule type" value="Genomic_DNA"/>
</dbReference>
<dbReference type="InterPro" id="IPR050401">
    <property type="entry name" value="Cyclic_nucleotide_synthase"/>
</dbReference>
<keyword evidence="4" id="KW-0812">Transmembrane</keyword>
<dbReference type="InterPro" id="IPR018297">
    <property type="entry name" value="A/G_cyclase_CS"/>
</dbReference>
<dbReference type="GO" id="GO:0004383">
    <property type="term" value="F:guanylate cyclase activity"/>
    <property type="evidence" value="ECO:0000318"/>
    <property type="project" value="GO_Central"/>
</dbReference>
<feature type="domain" description="Guanylate cyclase" evidence="17">
    <location>
        <begin position="297"/>
        <end position="427"/>
    </location>
</feature>
<evidence type="ECO:0000313" key="19">
    <source>
        <dbReference type="EnsemblMetazoa" id="HelroP86991"/>
    </source>
</evidence>
<dbReference type="InterPro" id="IPR000719">
    <property type="entry name" value="Prot_kinase_dom"/>
</dbReference>
<dbReference type="Gene3D" id="3.30.70.1230">
    <property type="entry name" value="Nucleotide cyclase"/>
    <property type="match status" value="1"/>
</dbReference>
<keyword evidence="5" id="KW-0732">Signal</keyword>
<dbReference type="InParanoid" id="T1G6K4"/>
<dbReference type="InterPro" id="IPR029787">
    <property type="entry name" value="Nucleotide_cyclase"/>
</dbReference>
<sequence length="486" mass="55691">MRNLQNDHIVRFIGICIDAPHQSIIYEYCQKGSLQDVLENDQIKLDHMFKFSLIQDIVRGMNYIHNSELRSHGNLKSSNCLVDSRFVLKITDYGAKCLQERDDPDDSHVFYRSKLWTAPELLRHHSPPLEGTQKGDVYSFSIICHEIVYRNGPFWVDGHNYEPREIYERVVNKQQSPHFRPSILNNDDFACYGEDLVALMKKCWAEDPNDRFDFNSIKTVIKRINNCDNSGNLLDNLLSRMEQYANNLETLVEERTADYLEQKRKAEDLLYMMLPRSVAMQLMRGQSVEAEKFESVTIYFSDICGFTALSSESTPMQIVDLLNDLYTTFDRIIDQFDVYKVETIGDAYMVVSGLPKPNGTAHAREISRMALNLLTAVTSFKIRHRPNAQLNLRIGIHSGSVCAGVVGMKMPRYCLFGDTVNTASRMESNGLPLKIHVSPQTKEHLDAYQTFVLELRGPVTMKGKGDIVTWWLLGETQEHQPIGVES</sequence>
<dbReference type="SUPFAM" id="SSF55073">
    <property type="entry name" value="Nucleotide cyclase"/>
    <property type="match status" value="1"/>
</dbReference>
<evidence type="ECO:0000256" key="7">
    <source>
        <dbReference type="ARBA" id="ARBA00022989"/>
    </source>
</evidence>
<evidence type="ECO:0000256" key="6">
    <source>
        <dbReference type="ARBA" id="ARBA00022741"/>
    </source>
</evidence>
<dbReference type="Gene3D" id="1.10.510.10">
    <property type="entry name" value="Transferase(Phosphotransferase) domain 1"/>
    <property type="match status" value="1"/>
</dbReference>
<dbReference type="PROSITE" id="PS50125">
    <property type="entry name" value="GUANYLATE_CYCLASE_2"/>
    <property type="match status" value="1"/>
</dbReference>
<dbReference type="RefSeq" id="XP_009026603.1">
    <property type="nucleotide sequence ID" value="XM_009028355.1"/>
</dbReference>
<keyword evidence="9" id="KW-0472">Membrane</keyword>
<keyword evidence="7" id="KW-1133">Transmembrane helix</keyword>
<evidence type="ECO:0000256" key="14">
    <source>
        <dbReference type="RuleBase" id="RU000405"/>
    </source>
</evidence>
<protein>
    <recommendedName>
        <fullName evidence="3 15">Guanylate cyclase</fullName>
        <ecNumber evidence="3 15">4.6.1.2</ecNumber>
    </recommendedName>
</protein>
<dbReference type="Pfam" id="PF00211">
    <property type="entry name" value="Guanylate_cyc"/>
    <property type="match status" value="1"/>
</dbReference>
<comment type="similarity">
    <text evidence="14">Belongs to the adenylyl cyclase class-4/guanylyl cyclase family.</text>
</comment>
<reference evidence="18 20" key="2">
    <citation type="journal article" date="2013" name="Nature">
        <title>Insights into bilaterian evolution from three spiralian genomes.</title>
        <authorList>
            <person name="Simakov O."/>
            <person name="Marletaz F."/>
            <person name="Cho S.J."/>
            <person name="Edsinger-Gonzales E."/>
            <person name="Havlak P."/>
            <person name="Hellsten U."/>
            <person name="Kuo D.H."/>
            <person name="Larsson T."/>
            <person name="Lv J."/>
            <person name="Arendt D."/>
            <person name="Savage R."/>
            <person name="Osoegawa K."/>
            <person name="de Jong P."/>
            <person name="Grimwood J."/>
            <person name="Chapman J.A."/>
            <person name="Shapiro H."/>
            <person name="Aerts A."/>
            <person name="Otillar R.P."/>
            <person name="Terry A.Y."/>
            <person name="Boore J.L."/>
            <person name="Grigoriev I.V."/>
            <person name="Lindberg D.R."/>
            <person name="Seaver E.C."/>
            <person name="Weisblat D.A."/>
            <person name="Putnam N.H."/>
            <person name="Rokhsar D.S."/>
        </authorList>
    </citation>
    <scope>NUCLEOTIDE SEQUENCE</scope>
</reference>
<keyword evidence="11" id="KW-0325">Glycoprotein</keyword>
<dbReference type="PANTHER" id="PTHR11920:SF494">
    <property type="entry name" value="ATRIAL NATRIURETIC PEPTIDE RECEPTOR 2"/>
    <property type="match status" value="1"/>
</dbReference>
<keyword evidence="10" id="KW-0675">Receptor</keyword>
<evidence type="ECO:0000256" key="1">
    <source>
        <dbReference type="ARBA" id="ARBA00001436"/>
    </source>
</evidence>
<evidence type="ECO:0000313" key="20">
    <source>
        <dbReference type="Proteomes" id="UP000015101"/>
    </source>
</evidence>
<name>T1G6K4_HELRO</name>
<evidence type="ECO:0000256" key="13">
    <source>
        <dbReference type="ARBA" id="ARBA00023293"/>
    </source>
</evidence>
<dbReference type="EC" id="4.6.1.2" evidence="3 15"/>
<dbReference type="eggNOG" id="KOG1023">
    <property type="taxonomic scope" value="Eukaryota"/>
</dbReference>
<dbReference type="GO" id="GO:0001653">
    <property type="term" value="F:peptide receptor activity"/>
    <property type="evidence" value="ECO:0000318"/>
    <property type="project" value="GO_Central"/>
</dbReference>
<evidence type="ECO:0000256" key="12">
    <source>
        <dbReference type="ARBA" id="ARBA00023239"/>
    </source>
</evidence>
<dbReference type="EnsemblMetazoa" id="HelroT86991">
    <property type="protein sequence ID" value="HelroP86991"/>
    <property type="gene ID" value="HelroG86991"/>
</dbReference>
<comment type="subcellular location">
    <subcellularLocation>
        <location evidence="2">Membrane</location>
        <topology evidence="2">Single-pass type I membrane protein</topology>
    </subcellularLocation>
</comment>
<proteinExistence type="inferred from homology"/>
<dbReference type="SMART" id="SM00044">
    <property type="entry name" value="CYCc"/>
    <property type="match status" value="1"/>
</dbReference>
<feature type="domain" description="Protein kinase" evidence="16">
    <location>
        <begin position="1"/>
        <end position="221"/>
    </location>
</feature>
<evidence type="ECO:0000256" key="5">
    <source>
        <dbReference type="ARBA" id="ARBA00022729"/>
    </source>
</evidence>
<evidence type="ECO:0000256" key="8">
    <source>
        <dbReference type="ARBA" id="ARBA00023134"/>
    </source>
</evidence>
<dbReference type="PANTHER" id="PTHR11920">
    <property type="entry name" value="GUANYLYL CYCLASE"/>
    <property type="match status" value="1"/>
</dbReference>
<evidence type="ECO:0000256" key="9">
    <source>
        <dbReference type="ARBA" id="ARBA00023136"/>
    </source>
</evidence>
<keyword evidence="12 14" id="KW-0456">Lyase</keyword>
<dbReference type="Proteomes" id="UP000015101">
    <property type="component" value="Unassembled WGS sequence"/>
</dbReference>
<dbReference type="GO" id="GO:0007168">
    <property type="term" value="P:receptor guanylyl cyclase signaling pathway"/>
    <property type="evidence" value="ECO:0000318"/>
    <property type="project" value="GO_Central"/>
</dbReference>
<dbReference type="GeneID" id="20216701"/>
<keyword evidence="20" id="KW-1185">Reference proteome</keyword>
<dbReference type="GO" id="GO:0005886">
    <property type="term" value="C:plasma membrane"/>
    <property type="evidence" value="ECO:0000318"/>
    <property type="project" value="GO_Central"/>
</dbReference>
<dbReference type="GO" id="GO:0005525">
    <property type="term" value="F:GTP binding"/>
    <property type="evidence" value="ECO:0007669"/>
    <property type="project" value="UniProtKB-KW"/>
</dbReference>
<keyword evidence="13 15" id="KW-0141">cGMP biosynthesis</keyword>
<dbReference type="InterPro" id="IPR001245">
    <property type="entry name" value="Ser-Thr/Tyr_kinase_cat_dom"/>
</dbReference>
<keyword evidence="6" id="KW-0547">Nucleotide-binding</keyword>
<gene>
    <name evidence="19" type="primary">20216701</name>
    <name evidence="18" type="ORF">HELRODRAFT_86991</name>
</gene>
<evidence type="ECO:0000259" key="17">
    <source>
        <dbReference type="PROSITE" id="PS50125"/>
    </source>
</evidence>
<evidence type="ECO:0000256" key="2">
    <source>
        <dbReference type="ARBA" id="ARBA00004479"/>
    </source>
</evidence>
<keyword evidence="8" id="KW-0342">GTP-binding</keyword>
<dbReference type="FunFam" id="3.30.70.1230:FF:000004">
    <property type="entry name" value="Guanylate cyclase"/>
    <property type="match status" value="1"/>
</dbReference>
<evidence type="ECO:0000313" key="18">
    <source>
        <dbReference type="EMBL" id="ESN95234.1"/>
    </source>
</evidence>
<dbReference type="Pfam" id="PF07714">
    <property type="entry name" value="PK_Tyr_Ser-Thr"/>
    <property type="match status" value="1"/>
</dbReference>
<dbReference type="GO" id="GO:0004672">
    <property type="term" value="F:protein kinase activity"/>
    <property type="evidence" value="ECO:0007669"/>
    <property type="project" value="InterPro"/>
</dbReference>
<dbReference type="AlphaFoldDB" id="T1G6K4"/>